<dbReference type="EMBL" id="CP075865">
    <property type="protein sequence ID" value="QYS95686.1"/>
    <property type="molecule type" value="Genomic_DNA"/>
</dbReference>
<feature type="compositionally biased region" description="Basic and acidic residues" evidence="1">
    <location>
        <begin position="67"/>
        <end position="76"/>
    </location>
</feature>
<sequence length="175" mass="18710">MTSSISAIKINITEKKPIEPSLQKTSKLKSSIIFTMASSIRNLAQTSRRCMTAVPRLYHSSAALRLPYKDSQDRQSLKPQSNNGTRSGRDDDVAAQKDAAFDPSKSKPTPESEMETAGQGNEMNPLHASGANQEFNKPMGEGKQAHDTGPGKETRKGGRSGGGSPPKKGKTPGKA</sequence>
<reference evidence="2 3" key="1">
    <citation type="journal article" date="2021" name="BMC Genomics">
        <title>Telomere-to-telomere genome assembly of asparaginase-producing Trichoderma simmonsii.</title>
        <authorList>
            <person name="Chung D."/>
            <person name="Kwon Y.M."/>
            <person name="Yang Y."/>
        </authorList>
    </citation>
    <scope>NUCLEOTIDE SEQUENCE [LARGE SCALE GENOMIC DNA]</scope>
    <source>
        <strain evidence="2 3">GH-Sj1</strain>
    </source>
</reference>
<dbReference type="Proteomes" id="UP000826661">
    <property type="component" value="Chromosome II"/>
</dbReference>
<evidence type="ECO:0000256" key="1">
    <source>
        <dbReference type="SAM" id="MobiDB-lite"/>
    </source>
</evidence>
<protein>
    <submittedName>
        <fullName evidence="2">Uncharacterized protein</fullName>
    </submittedName>
</protein>
<accession>A0A8G0PC24</accession>
<proteinExistence type="predicted"/>
<dbReference type="PANTHER" id="PTHR42090:SF1">
    <property type="match status" value="1"/>
</dbReference>
<keyword evidence="3" id="KW-1185">Reference proteome</keyword>
<feature type="compositionally biased region" description="Basic and acidic residues" evidence="1">
    <location>
        <begin position="143"/>
        <end position="156"/>
    </location>
</feature>
<evidence type="ECO:0000313" key="3">
    <source>
        <dbReference type="Proteomes" id="UP000826661"/>
    </source>
</evidence>
<feature type="region of interest" description="Disordered" evidence="1">
    <location>
        <begin position="65"/>
        <end position="175"/>
    </location>
</feature>
<organism evidence="2 3">
    <name type="scientific">Trichoderma simmonsii</name>
    <dbReference type="NCBI Taxonomy" id="1491479"/>
    <lineage>
        <taxon>Eukaryota</taxon>
        <taxon>Fungi</taxon>
        <taxon>Dikarya</taxon>
        <taxon>Ascomycota</taxon>
        <taxon>Pezizomycotina</taxon>
        <taxon>Sordariomycetes</taxon>
        <taxon>Hypocreomycetidae</taxon>
        <taxon>Hypocreales</taxon>
        <taxon>Hypocreaceae</taxon>
        <taxon>Trichoderma</taxon>
    </lineage>
</organism>
<evidence type="ECO:0000313" key="2">
    <source>
        <dbReference type="EMBL" id="QYS95686.1"/>
    </source>
</evidence>
<feature type="compositionally biased region" description="Polar residues" evidence="1">
    <location>
        <begin position="77"/>
        <end position="86"/>
    </location>
</feature>
<dbReference type="AlphaFoldDB" id="A0A8G0PC24"/>
<dbReference type="PANTHER" id="PTHR42090">
    <property type="match status" value="1"/>
</dbReference>
<gene>
    <name evidence="2" type="ORF">H0G86_002961</name>
</gene>
<name>A0A8G0PC24_9HYPO</name>